<evidence type="ECO:0000313" key="2">
    <source>
        <dbReference type="EMBL" id="RCV92763.1"/>
    </source>
</evidence>
<feature type="transmembrane region" description="Helical" evidence="1">
    <location>
        <begin position="39"/>
        <end position="67"/>
    </location>
</feature>
<organism evidence="2 3">
    <name type="scientific">Vreelandella rituensis</name>
    <dbReference type="NCBI Taxonomy" id="2282306"/>
    <lineage>
        <taxon>Bacteria</taxon>
        <taxon>Pseudomonadati</taxon>
        <taxon>Pseudomonadota</taxon>
        <taxon>Gammaproteobacteria</taxon>
        <taxon>Oceanospirillales</taxon>
        <taxon>Halomonadaceae</taxon>
        <taxon>Vreelandella</taxon>
    </lineage>
</organism>
<keyword evidence="3" id="KW-1185">Reference proteome</keyword>
<reference evidence="2 3" key="1">
    <citation type="submission" date="2018-07" db="EMBL/GenBank/DDBJ databases">
        <title>Halomonas rutogse sp. nov., isolated from Lake TangqianCo on Tibetan Plateau.</title>
        <authorList>
            <person name="Lu H."/>
            <person name="Xing P."/>
            <person name="Wu Q."/>
        </authorList>
    </citation>
    <scope>NUCLEOTIDE SEQUENCE [LARGE SCALE GENOMIC DNA]</scope>
    <source>
        <strain evidence="2 3">TQ8S</strain>
    </source>
</reference>
<accession>A0A368UBM4</accession>
<keyword evidence="1" id="KW-0472">Membrane</keyword>
<name>A0A368UBM4_9GAMM</name>
<protein>
    <submittedName>
        <fullName evidence="2">Uncharacterized protein</fullName>
    </submittedName>
</protein>
<proteinExistence type="predicted"/>
<gene>
    <name evidence="2" type="ORF">DU506_06095</name>
</gene>
<comment type="caution">
    <text evidence="2">The sequence shown here is derived from an EMBL/GenBank/DDBJ whole genome shotgun (WGS) entry which is preliminary data.</text>
</comment>
<evidence type="ECO:0000256" key="1">
    <source>
        <dbReference type="SAM" id="Phobius"/>
    </source>
</evidence>
<keyword evidence="1" id="KW-0812">Transmembrane</keyword>
<sequence>MSHINRDPRNNAAWQAASQWRARTRRTRPNGIMDSLKLLLIWLVLGALMIVGVILGLFFLLVGWAMMPLVRYRLKKRLEQMRANQAEDITSEYETSTYETSTYYANRSGSQDVLEGSYEVKDNPKDSSR</sequence>
<dbReference type="Proteomes" id="UP000253204">
    <property type="component" value="Unassembled WGS sequence"/>
</dbReference>
<evidence type="ECO:0000313" key="3">
    <source>
        <dbReference type="Proteomes" id="UP000253204"/>
    </source>
</evidence>
<dbReference type="EMBL" id="QPIJ01000009">
    <property type="protein sequence ID" value="RCV92763.1"/>
    <property type="molecule type" value="Genomic_DNA"/>
</dbReference>
<keyword evidence="1" id="KW-1133">Transmembrane helix</keyword>
<dbReference type="RefSeq" id="WP_114486050.1">
    <property type="nucleotide sequence ID" value="NZ_CBCSHM010000006.1"/>
</dbReference>
<dbReference type="AlphaFoldDB" id="A0A368UBM4"/>